<keyword evidence="5" id="KW-0472">Membrane</keyword>
<dbReference type="STRING" id="1423804.FD14_GL001278"/>
<dbReference type="PROSITE" id="PS50931">
    <property type="entry name" value="HTH_LYSR"/>
    <property type="match status" value="1"/>
</dbReference>
<dbReference type="GO" id="GO:0005829">
    <property type="term" value="C:cytosol"/>
    <property type="evidence" value="ECO:0007669"/>
    <property type="project" value="TreeGrafter"/>
</dbReference>
<dbReference type="InterPro" id="IPR050950">
    <property type="entry name" value="HTH-type_LysR_regulators"/>
</dbReference>
<dbReference type="GO" id="GO:0003677">
    <property type="term" value="F:DNA binding"/>
    <property type="evidence" value="ECO:0007669"/>
    <property type="project" value="UniProtKB-KW"/>
</dbReference>
<evidence type="ECO:0000256" key="5">
    <source>
        <dbReference type="SAM" id="Phobius"/>
    </source>
</evidence>
<evidence type="ECO:0000256" key="3">
    <source>
        <dbReference type="ARBA" id="ARBA00023125"/>
    </source>
</evidence>
<dbReference type="Gene3D" id="3.40.190.290">
    <property type="match status" value="1"/>
</dbReference>
<evidence type="ECO:0000313" key="7">
    <source>
        <dbReference type="EMBL" id="KRN21156.1"/>
    </source>
</evidence>
<dbReference type="PANTHER" id="PTHR30419">
    <property type="entry name" value="HTH-TYPE TRANSCRIPTIONAL REGULATOR YBHD"/>
    <property type="match status" value="1"/>
</dbReference>
<evidence type="ECO:0000256" key="2">
    <source>
        <dbReference type="ARBA" id="ARBA00023015"/>
    </source>
</evidence>
<dbReference type="GO" id="GO:0003700">
    <property type="term" value="F:DNA-binding transcription factor activity"/>
    <property type="evidence" value="ECO:0007669"/>
    <property type="project" value="InterPro"/>
</dbReference>
<dbReference type="PATRIC" id="fig|1423804.4.peg.1376"/>
<feature type="transmembrane region" description="Helical" evidence="5">
    <location>
        <begin position="7"/>
        <end position="27"/>
    </location>
</feature>
<dbReference type="InterPro" id="IPR036390">
    <property type="entry name" value="WH_DNA-bd_sf"/>
</dbReference>
<keyword evidence="8" id="KW-1185">Reference proteome</keyword>
<keyword evidence="2" id="KW-0805">Transcription regulation</keyword>
<gene>
    <name evidence="7" type="ORF">FD14_GL001278</name>
</gene>
<accession>A0A0R2F8S0</accession>
<dbReference type="PRINTS" id="PR00039">
    <property type="entry name" value="HTHLYSR"/>
</dbReference>
<dbReference type="PANTHER" id="PTHR30419:SF28">
    <property type="entry name" value="HTH-TYPE TRANSCRIPTIONAL REGULATOR BSDA"/>
    <property type="match status" value="1"/>
</dbReference>
<dbReference type="AlphaFoldDB" id="A0A0R2F8S0"/>
<evidence type="ECO:0000256" key="1">
    <source>
        <dbReference type="ARBA" id="ARBA00009437"/>
    </source>
</evidence>
<organism evidence="7 8">
    <name type="scientific">Secundilactobacillus similis DSM 23365 = JCM 2765</name>
    <dbReference type="NCBI Taxonomy" id="1423804"/>
    <lineage>
        <taxon>Bacteria</taxon>
        <taxon>Bacillati</taxon>
        <taxon>Bacillota</taxon>
        <taxon>Bacilli</taxon>
        <taxon>Lactobacillales</taxon>
        <taxon>Lactobacillaceae</taxon>
        <taxon>Secundilactobacillus</taxon>
    </lineage>
</organism>
<keyword evidence="4" id="KW-0804">Transcription</keyword>
<protein>
    <submittedName>
        <fullName evidence="7">Transcriptional regulator</fullName>
    </submittedName>
</protein>
<dbReference type="InterPro" id="IPR036388">
    <property type="entry name" value="WH-like_DNA-bd_sf"/>
</dbReference>
<feature type="domain" description="HTH lysR-type" evidence="6">
    <location>
        <begin position="25"/>
        <end position="76"/>
    </location>
</feature>
<dbReference type="Proteomes" id="UP000051442">
    <property type="component" value="Unassembled WGS sequence"/>
</dbReference>
<keyword evidence="5" id="KW-1133">Transmembrane helix</keyword>
<dbReference type="InterPro" id="IPR005119">
    <property type="entry name" value="LysR_subst-bd"/>
</dbReference>
<dbReference type="SUPFAM" id="SSF53850">
    <property type="entry name" value="Periplasmic binding protein-like II"/>
    <property type="match status" value="1"/>
</dbReference>
<dbReference type="Pfam" id="PF03466">
    <property type="entry name" value="LysR_substrate"/>
    <property type="match status" value="1"/>
</dbReference>
<dbReference type="InterPro" id="IPR000847">
    <property type="entry name" value="LysR_HTH_N"/>
</dbReference>
<dbReference type="EMBL" id="AYZM01000125">
    <property type="protein sequence ID" value="KRN21156.1"/>
    <property type="molecule type" value="Genomic_DNA"/>
</dbReference>
<evidence type="ECO:0000259" key="6">
    <source>
        <dbReference type="PROSITE" id="PS50931"/>
    </source>
</evidence>
<dbReference type="SUPFAM" id="SSF46785">
    <property type="entry name" value="Winged helix' DNA-binding domain"/>
    <property type="match status" value="1"/>
</dbReference>
<reference evidence="7 8" key="1">
    <citation type="journal article" date="2015" name="Genome Announc.">
        <title>Expanding the biotechnology potential of lactobacilli through comparative genomics of 213 strains and associated genera.</title>
        <authorList>
            <person name="Sun Z."/>
            <person name="Harris H.M."/>
            <person name="McCann A."/>
            <person name="Guo C."/>
            <person name="Argimon S."/>
            <person name="Zhang W."/>
            <person name="Yang X."/>
            <person name="Jeffery I.B."/>
            <person name="Cooney J.C."/>
            <person name="Kagawa T.F."/>
            <person name="Liu W."/>
            <person name="Song Y."/>
            <person name="Salvetti E."/>
            <person name="Wrobel A."/>
            <person name="Rasinkangas P."/>
            <person name="Parkhill J."/>
            <person name="Rea M.C."/>
            <person name="O'Sullivan O."/>
            <person name="Ritari J."/>
            <person name="Douillard F.P."/>
            <person name="Paul Ross R."/>
            <person name="Yang R."/>
            <person name="Briner A.E."/>
            <person name="Felis G.E."/>
            <person name="de Vos W.M."/>
            <person name="Barrangou R."/>
            <person name="Klaenhammer T.R."/>
            <person name="Caufield P.W."/>
            <person name="Cui Y."/>
            <person name="Zhang H."/>
            <person name="O'Toole P.W."/>
        </authorList>
    </citation>
    <scope>NUCLEOTIDE SEQUENCE [LARGE SCALE GENOMIC DNA]</scope>
    <source>
        <strain evidence="7 8">DSM 23365</strain>
    </source>
</reference>
<keyword evidence="3" id="KW-0238">DNA-binding</keyword>
<evidence type="ECO:0000256" key="4">
    <source>
        <dbReference type="ARBA" id="ARBA00023163"/>
    </source>
</evidence>
<evidence type="ECO:0000313" key="8">
    <source>
        <dbReference type="Proteomes" id="UP000051442"/>
    </source>
</evidence>
<proteinExistence type="inferred from homology"/>
<dbReference type="Pfam" id="PF00126">
    <property type="entry name" value="HTH_1"/>
    <property type="match status" value="1"/>
</dbReference>
<keyword evidence="5" id="KW-0812">Transmembrane</keyword>
<sequence length="317" mass="34799">MIKTKILFLIKLVIGDVTLIPFAYQVFSTVIQEGTFQKAALKLNVTPSAVSHSITQLENELGFPVFIRSRSGAELTPNGHVILPIIQEILNSEARLEQEAANINGLSAGSIRIGAFSSVCINWLPPIIQSFKKLYPNISISVAQNGFNDIVQSVKNGTLDIGFVVLPVNENLIVDTLIQDEIYCVAPKGFIPANQKSVTIEDMANQDFILQPGDYDRDTKAALDYYGIQPNLIHFSIDDQSIVAMVEAGLGLGILPELALQKVTGDVAVYPFEHPFYRSIGLATSAVQAKAPSTQRMLAQIRHYIQTMYPEALLVRN</sequence>
<dbReference type="Gene3D" id="1.10.10.10">
    <property type="entry name" value="Winged helix-like DNA-binding domain superfamily/Winged helix DNA-binding domain"/>
    <property type="match status" value="1"/>
</dbReference>
<dbReference type="CDD" id="cd05466">
    <property type="entry name" value="PBP2_LTTR_substrate"/>
    <property type="match status" value="1"/>
</dbReference>
<comment type="caution">
    <text evidence="7">The sequence shown here is derived from an EMBL/GenBank/DDBJ whole genome shotgun (WGS) entry which is preliminary data.</text>
</comment>
<comment type="similarity">
    <text evidence="1">Belongs to the LysR transcriptional regulatory family.</text>
</comment>
<name>A0A0R2F8S0_9LACO</name>